<protein>
    <submittedName>
        <fullName evidence="1">Uncharacterized protein</fullName>
    </submittedName>
</protein>
<organism evidence="1 2">
    <name type="scientific">Caerostris extrusa</name>
    <name type="common">Bark spider</name>
    <name type="synonym">Caerostris bankana</name>
    <dbReference type="NCBI Taxonomy" id="172846"/>
    <lineage>
        <taxon>Eukaryota</taxon>
        <taxon>Metazoa</taxon>
        <taxon>Ecdysozoa</taxon>
        <taxon>Arthropoda</taxon>
        <taxon>Chelicerata</taxon>
        <taxon>Arachnida</taxon>
        <taxon>Araneae</taxon>
        <taxon>Araneomorphae</taxon>
        <taxon>Entelegynae</taxon>
        <taxon>Araneoidea</taxon>
        <taxon>Araneidae</taxon>
        <taxon>Caerostris</taxon>
    </lineage>
</organism>
<sequence>MSSDFERNPNYGEHFDIWTRTARLSQRIHLSTPEIPSPPFLVSDPSKIPPFPIVNKVKSVTASVFIRPKPTAPSGRGGRKAGRDRVLPGEESFAWVDYSLTRKITSFYRNAEEGYWLFGARRALSVGDKF</sequence>
<proteinExistence type="predicted"/>
<reference evidence="1 2" key="1">
    <citation type="submission" date="2021-06" db="EMBL/GenBank/DDBJ databases">
        <title>Caerostris extrusa draft genome.</title>
        <authorList>
            <person name="Kono N."/>
            <person name="Arakawa K."/>
        </authorList>
    </citation>
    <scope>NUCLEOTIDE SEQUENCE [LARGE SCALE GENOMIC DNA]</scope>
</reference>
<dbReference type="EMBL" id="BPLR01014697">
    <property type="protein sequence ID" value="GIY70620.1"/>
    <property type="molecule type" value="Genomic_DNA"/>
</dbReference>
<dbReference type="Proteomes" id="UP001054945">
    <property type="component" value="Unassembled WGS sequence"/>
</dbReference>
<keyword evidence="2" id="KW-1185">Reference proteome</keyword>
<dbReference type="AlphaFoldDB" id="A0AAV4VMK1"/>
<accession>A0AAV4VMK1</accession>
<gene>
    <name evidence="1" type="ORF">CEXT_447611</name>
</gene>
<name>A0AAV4VMK1_CAEEX</name>
<comment type="caution">
    <text evidence="1">The sequence shown here is derived from an EMBL/GenBank/DDBJ whole genome shotgun (WGS) entry which is preliminary data.</text>
</comment>
<evidence type="ECO:0000313" key="1">
    <source>
        <dbReference type="EMBL" id="GIY70620.1"/>
    </source>
</evidence>
<evidence type="ECO:0000313" key="2">
    <source>
        <dbReference type="Proteomes" id="UP001054945"/>
    </source>
</evidence>